<keyword evidence="2" id="KW-1185">Reference proteome</keyword>
<sequence length="66" mass="7579">MGKVELIEQQIKELSPEELSQLRAWFLEFNWAQWDHQFERDVAAGTLDALAEKALRDHAAGKTTPL</sequence>
<proteinExistence type="predicted"/>
<dbReference type="AlphaFoldDB" id="A0A564ZL91"/>
<dbReference type="EMBL" id="CABIKM010000036">
    <property type="protein sequence ID" value="VUZ85866.1"/>
    <property type="molecule type" value="Genomic_DNA"/>
</dbReference>
<reference evidence="1 2" key="1">
    <citation type="submission" date="2019-07" db="EMBL/GenBank/DDBJ databases">
        <authorList>
            <person name="Cremers G."/>
        </authorList>
    </citation>
    <scope>NUCLEOTIDE SEQUENCE [LARGE SCALE GENOMIC DNA]</scope>
</reference>
<protein>
    <submittedName>
        <fullName evidence="1">Uncharacterized protein</fullName>
    </submittedName>
</protein>
<gene>
    <name evidence="1" type="ORF">MELA_02252</name>
</gene>
<dbReference type="Proteomes" id="UP000334340">
    <property type="component" value="Unassembled WGS sequence"/>
</dbReference>
<evidence type="ECO:0000313" key="2">
    <source>
        <dbReference type="Proteomes" id="UP000334340"/>
    </source>
</evidence>
<organism evidence="1 2">
    <name type="scientific">Candidatus Methylomirabilis lanthanidiphila</name>
    <dbReference type="NCBI Taxonomy" id="2211376"/>
    <lineage>
        <taxon>Bacteria</taxon>
        <taxon>Candidatus Methylomirabilota</taxon>
        <taxon>Candidatus Methylomirabilia</taxon>
        <taxon>Candidatus Methylomirabilales</taxon>
        <taxon>Candidatus Methylomirabilaceae</taxon>
        <taxon>Candidatus Methylomirabilis</taxon>
    </lineage>
</organism>
<evidence type="ECO:0000313" key="1">
    <source>
        <dbReference type="EMBL" id="VUZ85866.1"/>
    </source>
</evidence>
<accession>A0A564ZL91</accession>
<name>A0A564ZL91_9BACT</name>